<reference evidence="2 3" key="1">
    <citation type="journal article" date="2015" name="Genome Announc.">
        <title>Complete genome sequence of Martelella endophytica YC6887, which has antifungal activity associated with a halophyte.</title>
        <authorList>
            <person name="Khan A."/>
            <person name="Khan H."/>
            <person name="Chung E.J."/>
            <person name="Hossain M.T."/>
            <person name="Chung Y.R."/>
        </authorList>
    </citation>
    <scope>NUCLEOTIDE SEQUENCE [LARGE SCALE GENOMIC DNA]</scope>
    <source>
        <strain evidence="2">YC6887</strain>
    </source>
</reference>
<keyword evidence="3" id="KW-1185">Reference proteome</keyword>
<evidence type="ECO:0000259" key="1">
    <source>
        <dbReference type="SMART" id="SM00479"/>
    </source>
</evidence>
<dbReference type="AlphaFoldDB" id="A0A0D5LXX3"/>
<dbReference type="PATRIC" id="fig|1486262.3.peg.3629"/>
<protein>
    <recommendedName>
        <fullName evidence="1">Exonuclease domain-containing protein</fullName>
    </recommendedName>
</protein>
<proteinExistence type="predicted"/>
<feature type="domain" description="Exonuclease" evidence="1">
    <location>
        <begin position="8"/>
        <end position="173"/>
    </location>
</feature>
<dbReference type="Pfam" id="PF00929">
    <property type="entry name" value="RNase_T"/>
    <property type="match status" value="1"/>
</dbReference>
<dbReference type="SUPFAM" id="SSF53098">
    <property type="entry name" value="Ribonuclease H-like"/>
    <property type="match status" value="1"/>
</dbReference>
<dbReference type="InterPro" id="IPR013520">
    <property type="entry name" value="Ribonucl_H"/>
</dbReference>
<dbReference type="GO" id="GO:0006259">
    <property type="term" value="P:DNA metabolic process"/>
    <property type="evidence" value="ECO:0007669"/>
    <property type="project" value="UniProtKB-ARBA"/>
</dbReference>
<dbReference type="HOGENOM" id="CLU_117593_1_0_5"/>
<dbReference type="KEGG" id="mey:TM49_17535"/>
<organism evidence="2 3">
    <name type="scientific">Martelella endophytica</name>
    <dbReference type="NCBI Taxonomy" id="1486262"/>
    <lineage>
        <taxon>Bacteria</taxon>
        <taxon>Pseudomonadati</taxon>
        <taxon>Pseudomonadota</taxon>
        <taxon>Alphaproteobacteria</taxon>
        <taxon>Hyphomicrobiales</taxon>
        <taxon>Aurantimonadaceae</taxon>
        <taxon>Martelella</taxon>
    </lineage>
</organism>
<dbReference type="OrthoDB" id="5705783at2"/>
<sequence>MTGKNIVTLMALDFEASSLSVESWPIEIGISWIEGNQVQTWSSLIRPASVWNRADWSKQSEAVHGISMSDLETAPTVEDVAQQLMPKIEGFILVSDAPRLETNWLSRLLGAARWAPSAITVEDYDAVSFAHFDGLALDFLYEKLERMRVPHRAGADSARLASGWLKALQVREQQKSG</sequence>
<dbReference type="InterPro" id="IPR036397">
    <property type="entry name" value="RNaseH_sf"/>
</dbReference>
<dbReference type="EMBL" id="CP010803">
    <property type="protein sequence ID" value="AJY48313.1"/>
    <property type="molecule type" value="Genomic_DNA"/>
</dbReference>
<evidence type="ECO:0000313" key="3">
    <source>
        <dbReference type="Proteomes" id="UP000032611"/>
    </source>
</evidence>
<dbReference type="Gene3D" id="3.30.420.10">
    <property type="entry name" value="Ribonuclease H-like superfamily/Ribonuclease H"/>
    <property type="match status" value="1"/>
</dbReference>
<dbReference type="GO" id="GO:0003676">
    <property type="term" value="F:nucleic acid binding"/>
    <property type="evidence" value="ECO:0007669"/>
    <property type="project" value="InterPro"/>
</dbReference>
<dbReference type="STRING" id="1486262.TM49_17535"/>
<gene>
    <name evidence="2" type="ORF">TM49_17535</name>
</gene>
<evidence type="ECO:0000313" key="2">
    <source>
        <dbReference type="EMBL" id="AJY48313.1"/>
    </source>
</evidence>
<dbReference type="SMART" id="SM00479">
    <property type="entry name" value="EXOIII"/>
    <property type="match status" value="1"/>
</dbReference>
<dbReference type="Proteomes" id="UP000032611">
    <property type="component" value="Chromosome"/>
</dbReference>
<dbReference type="GO" id="GO:0004527">
    <property type="term" value="F:exonuclease activity"/>
    <property type="evidence" value="ECO:0007669"/>
    <property type="project" value="UniProtKB-ARBA"/>
</dbReference>
<accession>A0A0D5LXX3</accession>
<name>A0A0D5LXX3_MAREN</name>
<dbReference type="InterPro" id="IPR012337">
    <property type="entry name" value="RNaseH-like_sf"/>
</dbReference>